<name>A0A6J4GEU5_9FLAO</name>
<dbReference type="EMBL" id="CADCSU010000069">
    <property type="protein sequence ID" value="CAA9197380.1"/>
    <property type="molecule type" value="Genomic_DNA"/>
</dbReference>
<evidence type="ECO:0000313" key="1">
    <source>
        <dbReference type="EMBL" id="CAA9197380.1"/>
    </source>
</evidence>
<dbReference type="AlphaFoldDB" id="A0A6J4GEU5"/>
<evidence type="ECO:0000313" key="2">
    <source>
        <dbReference type="Proteomes" id="UP000479938"/>
    </source>
</evidence>
<gene>
    <name evidence="1" type="ORF">FLA105534_01588</name>
</gene>
<accession>A0A6J4GEU5</accession>
<dbReference type="Proteomes" id="UP000479938">
    <property type="component" value="Unassembled WGS sequence"/>
</dbReference>
<proteinExistence type="predicted"/>
<protein>
    <submittedName>
        <fullName evidence="1">Uncharacterized protein</fullName>
    </submittedName>
</protein>
<sequence length="94" mass="11162">MIIDFRNFAKEENGNFFLLKKDVVENNFSISSYNSFNEIDKAKFNNLEEKKRENVFKVDLKHSIPQYILIENDKIVSFFGFQKASSNDYTFIVF</sequence>
<keyword evidence="2" id="KW-1185">Reference proteome</keyword>
<reference evidence="1 2" key="1">
    <citation type="submission" date="2020-02" db="EMBL/GenBank/DDBJ databases">
        <authorList>
            <person name="Criscuolo A."/>
        </authorList>
    </citation>
    <scope>NUCLEOTIDE SEQUENCE [LARGE SCALE GENOMIC DNA]</scope>
    <source>
        <strain evidence="1">CIP105534</strain>
    </source>
</reference>
<organism evidence="1 2">
    <name type="scientific">Flavobacterium bizetiae</name>
    <dbReference type="NCBI Taxonomy" id="2704140"/>
    <lineage>
        <taxon>Bacteria</taxon>
        <taxon>Pseudomonadati</taxon>
        <taxon>Bacteroidota</taxon>
        <taxon>Flavobacteriia</taxon>
        <taxon>Flavobacteriales</taxon>
        <taxon>Flavobacteriaceae</taxon>
        <taxon>Flavobacterium</taxon>
    </lineage>
</organism>